<evidence type="ECO:0000313" key="2">
    <source>
        <dbReference type="Proteomes" id="UP000239899"/>
    </source>
</evidence>
<dbReference type="STRING" id="3076.A0A2P6TPK6"/>
<dbReference type="AlphaFoldDB" id="A0A2P6TPK6"/>
<evidence type="ECO:0008006" key="3">
    <source>
        <dbReference type="Google" id="ProtNLM"/>
    </source>
</evidence>
<dbReference type="Proteomes" id="UP000239899">
    <property type="component" value="Unassembled WGS sequence"/>
</dbReference>
<reference evidence="1 2" key="1">
    <citation type="journal article" date="2018" name="Plant J.">
        <title>Genome sequences of Chlorella sorokiniana UTEX 1602 and Micractinium conductrix SAG 241.80: implications to maltose excretion by a green alga.</title>
        <authorList>
            <person name="Arriola M.B."/>
            <person name="Velmurugan N."/>
            <person name="Zhang Y."/>
            <person name="Plunkett M.H."/>
            <person name="Hondzo H."/>
            <person name="Barney B.M."/>
        </authorList>
    </citation>
    <scope>NUCLEOTIDE SEQUENCE [LARGE SCALE GENOMIC DNA]</scope>
    <source>
        <strain evidence="2">UTEX 1602</strain>
    </source>
</reference>
<keyword evidence="2" id="KW-1185">Reference proteome</keyword>
<comment type="caution">
    <text evidence="1">The sequence shown here is derived from an EMBL/GenBank/DDBJ whole genome shotgun (WGS) entry which is preliminary data.</text>
</comment>
<dbReference type="EMBL" id="LHPG02000009">
    <property type="protein sequence ID" value="PRW55963.1"/>
    <property type="molecule type" value="Genomic_DNA"/>
</dbReference>
<gene>
    <name evidence="1" type="ORF">C2E21_5155</name>
</gene>
<proteinExistence type="predicted"/>
<name>A0A2P6TPK6_CHLSO</name>
<evidence type="ECO:0000313" key="1">
    <source>
        <dbReference type="EMBL" id="PRW55963.1"/>
    </source>
</evidence>
<dbReference type="OrthoDB" id="10261355at2759"/>
<organism evidence="1 2">
    <name type="scientific">Chlorella sorokiniana</name>
    <name type="common">Freshwater green alga</name>
    <dbReference type="NCBI Taxonomy" id="3076"/>
    <lineage>
        <taxon>Eukaryota</taxon>
        <taxon>Viridiplantae</taxon>
        <taxon>Chlorophyta</taxon>
        <taxon>core chlorophytes</taxon>
        <taxon>Trebouxiophyceae</taxon>
        <taxon>Chlorellales</taxon>
        <taxon>Chlorellaceae</taxon>
        <taxon>Chlorella clade</taxon>
        <taxon>Chlorella</taxon>
    </lineage>
</organism>
<accession>A0A2P6TPK6</accession>
<sequence>MGQCLSAANAAVDVLVPQDGTQNVAATRNDYELVIRASKDLEYILEAYLGARGKGLHEKCTSVQQVIPKDLQKKIRYLATIRNKLVHERGFNHIPDRGRFVQSYLTAEQQLKDILRQHGRIKGGDENDVCRMM</sequence>
<protein>
    <recommendedName>
        <fullName evidence="3">DUF4145 domain-containing protein</fullName>
    </recommendedName>
</protein>